<dbReference type="EMBL" id="AWUE01018560">
    <property type="protein sequence ID" value="OMO79390.1"/>
    <property type="molecule type" value="Genomic_DNA"/>
</dbReference>
<proteinExistence type="predicted"/>
<organism evidence="1 2">
    <name type="scientific">Corchorus olitorius</name>
    <dbReference type="NCBI Taxonomy" id="93759"/>
    <lineage>
        <taxon>Eukaryota</taxon>
        <taxon>Viridiplantae</taxon>
        <taxon>Streptophyta</taxon>
        <taxon>Embryophyta</taxon>
        <taxon>Tracheophyta</taxon>
        <taxon>Spermatophyta</taxon>
        <taxon>Magnoliopsida</taxon>
        <taxon>eudicotyledons</taxon>
        <taxon>Gunneridae</taxon>
        <taxon>Pentapetalae</taxon>
        <taxon>rosids</taxon>
        <taxon>malvids</taxon>
        <taxon>Malvales</taxon>
        <taxon>Malvaceae</taxon>
        <taxon>Grewioideae</taxon>
        <taxon>Apeibeae</taxon>
        <taxon>Corchorus</taxon>
    </lineage>
</organism>
<evidence type="ECO:0000313" key="1">
    <source>
        <dbReference type="EMBL" id="OMO79390.1"/>
    </source>
</evidence>
<sequence>MAQEGMFSFFAFPLERREDEREPVVENGEECAGGGNSVVNWDKLDVHVWEIGFMTELAKGMSNKVTFSSFLFVTELPLIPENDCVMQQMDLYAY</sequence>
<gene>
    <name evidence="1" type="ORF">COLO4_24450</name>
</gene>
<protein>
    <submittedName>
        <fullName evidence="1">Uncharacterized protein</fullName>
    </submittedName>
</protein>
<evidence type="ECO:0000313" key="2">
    <source>
        <dbReference type="Proteomes" id="UP000187203"/>
    </source>
</evidence>
<comment type="caution">
    <text evidence="1">The sequence shown here is derived from an EMBL/GenBank/DDBJ whole genome shotgun (WGS) entry which is preliminary data.</text>
</comment>
<accession>A0A1R3I9Z6</accession>
<keyword evidence="2" id="KW-1185">Reference proteome</keyword>
<dbReference type="Proteomes" id="UP000187203">
    <property type="component" value="Unassembled WGS sequence"/>
</dbReference>
<dbReference type="AlphaFoldDB" id="A0A1R3I9Z6"/>
<name>A0A1R3I9Z6_9ROSI</name>
<reference evidence="2" key="1">
    <citation type="submission" date="2013-09" db="EMBL/GenBank/DDBJ databases">
        <title>Corchorus olitorius genome sequencing.</title>
        <authorList>
            <person name="Alam M."/>
            <person name="Haque M.S."/>
            <person name="Islam M.S."/>
            <person name="Emdad E.M."/>
            <person name="Islam M.M."/>
            <person name="Ahmed B."/>
            <person name="Halim A."/>
            <person name="Hossen Q.M.M."/>
            <person name="Hossain M.Z."/>
            <person name="Ahmed R."/>
            <person name="Khan M.M."/>
            <person name="Islam R."/>
            <person name="Rashid M.M."/>
            <person name="Khan S.A."/>
            <person name="Rahman M.S."/>
            <person name="Alam M."/>
            <person name="Yahiya A.S."/>
            <person name="Khan M.S."/>
            <person name="Azam M.S."/>
            <person name="Haque T."/>
            <person name="Lashkar M.Z.H."/>
            <person name="Akhand A.I."/>
            <person name="Morshed G."/>
            <person name="Roy S."/>
            <person name="Uddin K.S."/>
            <person name="Rabeya T."/>
            <person name="Hossain A.S."/>
            <person name="Chowdhury A."/>
            <person name="Snigdha A.R."/>
            <person name="Mortoza M.S."/>
            <person name="Matin S.A."/>
            <person name="Hoque S.M.E."/>
            <person name="Islam M.K."/>
            <person name="Roy D.K."/>
            <person name="Haider R."/>
            <person name="Moosa M.M."/>
            <person name="Elias S.M."/>
            <person name="Hasan A.M."/>
            <person name="Jahan S."/>
            <person name="Shafiuddin M."/>
            <person name="Mahmood N."/>
            <person name="Shommy N.S."/>
        </authorList>
    </citation>
    <scope>NUCLEOTIDE SEQUENCE [LARGE SCALE GENOMIC DNA]</scope>
    <source>
        <strain evidence="2">cv. O-4</strain>
    </source>
</reference>